<keyword evidence="2" id="KW-1185">Reference proteome</keyword>
<evidence type="ECO:0000313" key="2">
    <source>
        <dbReference type="Proteomes" id="UP001157167"/>
    </source>
</evidence>
<accession>A0ABQ6FHR5</accession>
<reference evidence="2" key="1">
    <citation type="journal article" date="2019" name="Int. J. Syst. Evol. Microbiol.">
        <title>The Global Catalogue of Microorganisms (GCM) 10K type strain sequencing project: providing services to taxonomists for standard genome sequencing and annotation.</title>
        <authorList>
            <consortium name="The Broad Institute Genomics Platform"/>
            <consortium name="The Broad Institute Genome Sequencing Center for Infectious Disease"/>
            <person name="Wu L."/>
            <person name="Ma J."/>
        </authorList>
    </citation>
    <scope>NUCLEOTIDE SEQUENCE [LARGE SCALE GENOMIC DNA]</scope>
    <source>
        <strain evidence="2">NBRC 102407</strain>
    </source>
</reference>
<dbReference type="RefSeq" id="WP_284189990.1">
    <property type="nucleotide sequence ID" value="NZ_BSPX01000160.1"/>
</dbReference>
<evidence type="ECO:0000313" key="1">
    <source>
        <dbReference type="EMBL" id="GLT24779.1"/>
    </source>
</evidence>
<name>A0ABQ6FHR5_9RHOO</name>
<organism evidence="1 2">
    <name type="scientific">Zoogloea oryzae</name>
    <dbReference type="NCBI Taxonomy" id="310767"/>
    <lineage>
        <taxon>Bacteria</taxon>
        <taxon>Pseudomonadati</taxon>
        <taxon>Pseudomonadota</taxon>
        <taxon>Betaproteobacteria</taxon>
        <taxon>Rhodocyclales</taxon>
        <taxon>Zoogloeaceae</taxon>
        <taxon>Zoogloea</taxon>
    </lineage>
</organism>
<comment type="caution">
    <text evidence="1">The sequence shown here is derived from an EMBL/GenBank/DDBJ whole genome shotgun (WGS) entry which is preliminary data.</text>
</comment>
<sequence>MPTVFSANRSSVLVDGEAIEGLQSLAFRVVTEREDIRAVGSDERVAVSFGLRTVQGELTVRSANFKLDGHLDKQAKFQLVANLKKDDAADSPKRTLSFDDCYIEDKAFSLGAGGTVVTAYTFSATRVREE</sequence>
<gene>
    <name evidence="1" type="ORF">GCM10007933_42780</name>
</gene>
<dbReference type="EMBL" id="BSPX01000160">
    <property type="protein sequence ID" value="GLT24779.1"/>
    <property type="molecule type" value="Genomic_DNA"/>
</dbReference>
<proteinExistence type="predicted"/>
<protein>
    <submittedName>
        <fullName evidence="1">Uncharacterized protein</fullName>
    </submittedName>
</protein>
<dbReference type="Proteomes" id="UP001157167">
    <property type="component" value="Unassembled WGS sequence"/>
</dbReference>